<accession>A0A1E5L6Y3</accession>
<feature type="domain" description="TRAM" evidence="11">
    <location>
        <begin position="377"/>
        <end position="444"/>
    </location>
</feature>
<dbReference type="Gene3D" id="3.80.30.20">
    <property type="entry name" value="tm_1862 like domain"/>
    <property type="match status" value="1"/>
</dbReference>
<dbReference type="AlphaFoldDB" id="A0A1E5L6Y3"/>
<feature type="binding site" evidence="10">
    <location>
        <position position="13"/>
    </location>
    <ligand>
        <name>[4Fe-4S] cluster</name>
        <dbReference type="ChEBI" id="CHEBI:49883"/>
        <label>1</label>
    </ligand>
</feature>
<evidence type="ECO:0000259" key="11">
    <source>
        <dbReference type="PROSITE" id="PS50926"/>
    </source>
</evidence>
<proteinExistence type="inferred from homology"/>
<dbReference type="PANTHER" id="PTHR43837">
    <property type="entry name" value="RIBOSOMAL PROTEIN S12 METHYLTHIOTRANSFERASE RIMO"/>
    <property type="match status" value="1"/>
</dbReference>
<dbReference type="InterPro" id="IPR023404">
    <property type="entry name" value="rSAM_horseshoe"/>
</dbReference>
<evidence type="ECO:0000256" key="8">
    <source>
        <dbReference type="ARBA" id="ARBA00023014"/>
    </source>
</evidence>
<comment type="cofactor">
    <cofactor evidence="10">
        <name>[4Fe-4S] cluster</name>
        <dbReference type="ChEBI" id="CHEBI:49883"/>
    </cofactor>
    <text evidence="10">Binds 2 [4Fe-4S] clusters. One cluster is coordinated with 3 cysteines and an exchangeable S-adenosyl-L-methionine.</text>
</comment>
<dbReference type="SMART" id="SM00729">
    <property type="entry name" value="Elp3"/>
    <property type="match status" value="1"/>
</dbReference>
<dbReference type="PROSITE" id="PS01278">
    <property type="entry name" value="MTTASE_RADICAL"/>
    <property type="match status" value="1"/>
</dbReference>
<dbReference type="PANTHER" id="PTHR43837:SF1">
    <property type="entry name" value="RIBOSOMAL PROTEIN US12 METHYLTHIOTRANSFERASE RIMO"/>
    <property type="match status" value="1"/>
</dbReference>
<dbReference type="NCBIfam" id="TIGR00089">
    <property type="entry name" value="MiaB/RimO family radical SAM methylthiotransferase"/>
    <property type="match status" value="1"/>
</dbReference>
<comment type="function">
    <text evidence="10">Catalyzes the methylthiolation of an aspartic acid residue of ribosomal protein uS12.</text>
</comment>
<dbReference type="InterPro" id="IPR007197">
    <property type="entry name" value="rSAM"/>
</dbReference>
<dbReference type="InterPro" id="IPR012340">
    <property type="entry name" value="NA-bd_OB-fold"/>
</dbReference>
<evidence type="ECO:0000256" key="7">
    <source>
        <dbReference type="ARBA" id="ARBA00023004"/>
    </source>
</evidence>
<evidence type="ECO:0000256" key="5">
    <source>
        <dbReference type="ARBA" id="ARBA00022691"/>
    </source>
</evidence>
<dbReference type="InterPro" id="IPR005840">
    <property type="entry name" value="Ribosomal_uS12_MeSTrfase_RimO"/>
</dbReference>
<evidence type="ECO:0000259" key="13">
    <source>
        <dbReference type="PROSITE" id="PS51918"/>
    </source>
</evidence>
<evidence type="ECO:0000256" key="10">
    <source>
        <dbReference type="HAMAP-Rule" id="MF_01865"/>
    </source>
</evidence>
<dbReference type="PROSITE" id="PS51449">
    <property type="entry name" value="MTTASE_N"/>
    <property type="match status" value="1"/>
</dbReference>
<organism evidence="14 15">
    <name type="scientific">Desulfuribacillus stibiiarsenatis</name>
    <dbReference type="NCBI Taxonomy" id="1390249"/>
    <lineage>
        <taxon>Bacteria</taxon>
        <taxon>Bacillati</taxon>
        <taxon>Bacillota</taxon>
        <taxon>Desulfuribacillia</taxon>
        <taxon>Desulfuribacillales</taxon>
        <taxon>Desulfuribacillaceae</taxon>
        <taxon>Desulfuribacillus</taxon>
    </lineage>
</organism>
<dbReference type="HAMAP" id="MF_01865">
    <property type="entry name" value="MTTase_RimO"/>
    <property type="match status" value="1"/>
</dbReference>
<comment type="catalytic activity">
    <reaction evidence="10">
        <text>L-aspartate(89)-[ribosomal protein uS12]-hydrogen + (sulfur carrier)-SH + AH2 + 2 S-adenosyl-L-methionine = 3-methylsulfanyl-L-aspartate(89)-[ribosomal protein uS12]-hydrogen + (sulfur carrier)-H + 5'-deoxyadenosine + L-methionine + A + S-adenosyl-L-homocysteine + 2 H(+)</text>
        <dbReference type="Rhea" id="RHEA:37087"/>
        <dbReference type="Rhea" id="RHEA-COMP:10460"/>
        <dbReference type="Rhea" id="RHEA-COMP:10461"/>
        <dbReference type="Rhea" id="RHEA-COMP:14737"/>
        <dbReference type="Rhea" id="RHEA-COMP:14739"/>
        <dbReference type="ChEBI" id="CHEBI:13193"/>
        <dbReference type="ChEBI" id="CHEBI:15378"/>
        <dbReference type="ChEBI" id="CHEBI:17319"/>
        <dbReference type="ChEBI" id="CHEBI:17499"/>
        <dbReference type="ChEBI" id="CHEBI:29917"/>
        <dbReference type="ChEBI" id="CHEBI:29961"/>
        <dbReference type="ChEBI" id="CHEBI:57844"/>
        <dbReference type="ChEBI" id="CHEBI:57856"/>
        <dbReference type="ChEBI" id="CHEBI:59789"/>
        <dbReference type="ChEBI" id="CHEBI:64428"/>
        <dbReference type="ChEBI" id="CHEBI:73599"/>
        <dbReference type="EC" id="2.8.4.4"/>
    </reaction>
</comment>
<keyword evidence="5 10" id="KW-0949">S-adenosyl-L-methionine</keyword>
<sequence length="448" mass="50323">MNHLSVTIVTLGCAKNSVDSDIMQDILRSKEFHIVEDLKDAQVIVVNTCGFIDSAKEESINTILDIAEYKTTGKLQYLIVTGCLAQRYKDELMKEIPEIDGIVGTGDFDNIHKIISECHQGSRPVYVGHPAISYDQFTNFHENRKAGPSAYVKIAEGCNNFCTFCIIPKLRGAYRSRTIESITREVQALAKNGTKEINLVAQDSSCYGIDIYGEPKITGLLYALQEVEGIEWIRLLYAYPGNFNDDLIHAVASLSKVCKYVELPLQHSEDRILKLMRRPGLQTNIRELIAKIRTQIPNVAIRTSLIVGFPGETIEDFELLKQFVQEIKFDRLGVFTYSLEEDTAAANLTNHIEQDVKERRAHEIMEIQRGITETRNSNFVGKILPILIEKLHEDGTTYIGRTPFDAPEIDGEVFVTGKEIEIGKIIPVTITHVIDYDLAGEVSNVKPS</sequence>
<evidence type="ECO:0000256" key="1">
    <source>
        <dbReference type="ARBA" id="ARBA00003234"/>
    </source>
</evidence>
<dbReference type="RefSeq" id="WP_069701969.1">
    <property type="nucleotide sequence ID" value="NZ_MJAT01000012.1"/>
</dbReference>
<feature type="binding site" evidence="10">
    <location>
        <position position="165"/>
    </location>
    <ligand>
        <name>[4Fe-4S] cluster</name>
        <dbReference type="ChEBI" id="CHEBI:49883"/>
        <label>2</label>
        <note>4Fe-4S-S-AdoMet</note>
    </ligand>
</feature>
<dbReference type="EMBL" id="MJAT01000012">
    <property type="protein sequence ID" value="OEH85886.1"/>
    <property type="molecule type" value="Genomic_DNA"/>
</dbReference>
<evidence type="ECO:0000313" key="15">
    <source>
        <dbReference type="Proteomes" id="UP000095255"/>
    </source>
</evidence>
<evidence type="ECO:0000256" key="4">
    <source>
        <dbReference type="ARBA" id="ARBA00022679"/>
    </source>
</evidence>
<dbReference type="Pfam" id="PF04055">
    <property type="entry name" value="Radical_SAM"/>
    <property type="match status" value="1"/>
</dbReference>
<dbReference type="Gene3D" id="3.40.50.12160">
    <property type="entry name" value="Methylthiotransferase, N-terminal domain"/>
    <property type="match status" value="1"/>
</dbReference>
<evidence type="ECO:0000256" key="2">
    <source>
        <dbReference type="ARBA" id="ARBA00022485"/>
    </source>
</evidence>
<dbReference type="Pfam" id="PF18693">
    <property type="entry name" value="TRAM_2"/>
    <property type="match status" value="1"/>
</dbReference>
<feature type="domain" description="Radical SAM core" evidence="13">
    <location>
        <begin position="144"/>
        <end position="375"/>
    </location>
</feature>
<comment type="catalytic activity">
    <reaction evidence="9">
        <text>N(6)-dimethylallyladenosine(37) in tRNA + (sulfur carrier)-SH + AH2 + 2 S-adenosyl-L-methionine = 2-methylsulfanyl-N(6)-dimethylallyladenosine(37) in tRNA + (sulfur carrier)-H + 5'-deoxyadenosine + L-methionine + A + S-adenosyl-L-homocysteine + 2 H(+)</text>
        <dbReference type="Rhea" id="RHEA:37067"/>
        <dbReference type="Rhea" id="RHEA-COMP:10375"/>
        <dbReference type="Rhea" id="RHEA-COMP:10376"/>
        <dbReference type="Rhea" id="RHEA-COMP:14737"/>
        <dbReference type="Rhea" id="RHEA-COMP:14739"/>
        <dbReference type="ChEBI" id="CHEBI:13193"/>
        <dbReference type="ChEBI" id="CHEBI:15378"/>
        <dbReference type="ChEBI" id="CHEBI:17319"/>
        <dbReference type="ChEBI" id="CHEBI:17499"/>
        <dbReference type="ChEBI" id="CHEBI:29917"/>
        <dbReference type="ChEBI" id="CHEBI:57844"/>
        <dbReference type="ChEBI" id="CHEBI:57856"/>
        <dbReference type="ChEBI" id="CHEBI:59789"/>
        <dbReference type="ChEBI" id="CHEBI:64428"/>
        <dbReference type="ChEBI" id="CHEBI:74415"/>
        <dbReference type="ChEBI" id="CHEBI:74417"/>
        <dbReference type="EC" id="2.8.4.3"/>
    </reaction>
</comment>
<comment type="similarity">
    <text evidence="10">Belongs to the methylthiotransferase family. RimO subfamily.</text>
</comment>
<dbReference type="GO" id="GO:0035599">
    <property type="term" value="F:aspartic acid methylthiotransferase activity"/>
    <property type="evidence" value="ECO:0007669"/>
    <property type="project" value="TreeGrafter"/>
</dbReference>
<dbReference type="PROSITE" id="PS51918">
    <property type="entry name" value="RADICAL_SAM"/>
    <property type="match status" value="1"/>
</dbReference>
<dbReference type="CDD" id="cd01335">
    <property type="entry name" value="Radical_SAM"/>
    <property type="match status" value="1"/>
</dbReference>
<dbReference type="NCBIfam" id="TIGR01125">
    <property type="entry name" value="30S ribosomal protein S12 methylthiotransferase RimO"/>
    <property type="match status" value="1"/>
</dbReference>
<dbReference type="PROSITE" id="PS50926">
    <property type="entry name" value="TRAM"/>
    <property type="match status" value="1"/>
</dbReference>
<evidence type="ECO:0000256" key="6">
    <source>
        <dbReference type="ARBA" id="ARBA00022723"/>
    </source>
</evidence>
<dbReference type="GO" id="GO:0051539">
    <property type="term" value="F:4 iron, 4 sulfur cluster binding"/>
    <property type="evidence" value="ECO:0007669"/>
    <property type="project" value="UniProtKB-UniRule"/>
</dbReference>
<feature type="binding site" evidence="10">
    <location>
        <position position="49"/>
    </location>
    <ligand>
        <name>[4Fe-4S] cluster</name>
        <dbReference type="ChEBI" id="CHEBI:49883"/>
        <label>1</label>
    </ligand>
</feature>
<dbReference type="SFLD" id="SFLDG01082">
    <property type="entry name" value="B12-binding_domain_containing"/>
    <property type="match status" value="1"/>
</dbReference>
<keyword evidence="3 10" id="KW-0963">Cytoplasm</keyword>
<evidence type="ECO:0000256" key="9">
    <source>
        <dbReference type="ARBA" id="ARBA00051425"/>
    </source>
</evidence>
<dbReference type="InterPro" id="IPR005839">
    <property type="entry name" value="Methylthiotransferase"/>
</dbReference>
<evidence type="ECO:0000256" key="3">
    <source>
        <dbReference type="ARBA" id="ARBA00022490"/>
    </source>
</evidence>
<dbReference type="GO" id="GO:0005829">
    <property type="term" value="C:cytosol"/>
    <property type="evidence" value="ECO:0007669"/>
    <property type="project" value="TreeGrafter"/>
</dbReference>
<dbReference type="GO" id="GO:0046872">
    <property type="term" value="F:metal ion binding"/>
    <property type="evidence" value="ECO:0007669"/>
    <property type="project" value="UniProtKB-KW"/>
</dbReference>
<gene>
    <name evidence="10" type="primary">rimO</name>
    <name evidence="14" type="ORF">BHU72_03690</name>
</gene>
<dbReference type="InterPro" id="IPR020612">
    <property type="entry name" value="Methylthiotransferase_CS"/>
</dbReference>
<keyword evidence="2 10" id="KW-0004">4Fe-4S</keyword>
<dbReference type="SFLD" id="SFLDG01061">
    <property type="entry name" value="methylthiotransferase"/>
    <property type="match status" value="1"/>
</dbReference>
<dbReference type="FunFam" id="3.40.50.12160:FF:000003">
    <property type="entry name" value="CDK5 regulatory subunit-associated protein 1"/>
    <property type="match status" value="1"/>
</dbReference>
<dbReference type="EC" id="2.8.4.4" evidence="10"/>
<evidence type="ECO:0000259" key="12">
    <source>
        <dbReference type="PROSITE" id="PS51449"/>
    </source>
</evidence>
<dbReference type="InterPro" id="IPR006638">
    <property type="entry name" value="Elp3/MiaA/NifB-like_rSAM"/>
</dbReference>
<feature type="domain" description="MTTase N-terminal" evidence="12">
    <location>
        <begin position="4"/>
        <end position="120"/>
    </location>
</feature>
<dbReference type="FunFam" id="3.80.30.20:FF:000001">
    <property type="entry name" value="tRNA-2-methylthio-N(6)-dimethylallyladenosine synthase 2"/>
    <property type="match status" value="1"/>
</dbReference>
<dbReference type="Gene3D" id="2.40.50.140">
    <property type="entry name" value="Nucleic acid-binding proteins"/>
    <property type="match status" value="1"/>
</dbReference>
<keyword evidence="4 10" id="KW-0808">Transferase</keyword>
<evidence type="ECO:0000313" key="14">
    <source>
        <dbReference type="EMBL" id="OEH85886.1"/>
    </source>
</evidence>
<dbReference type="GO" id="GO:0035597">
    <property type="term" value="F:tRNA-2-methylthio-N(6)-dimethylallyladenosine(37) synthase activity"/>
    <property type="evidence" value="ECO:0007669"/>
    <property type="project" value="UniProtKB-EC"/>
</dbReference>
<comment type="subcellular location">
    <subcellularLocation>
        <location evidence="10">Cytoplasm</location>
    </subcellularLocation>
</comment>
<dbReference type="OrthoDB" id="9805215at2"/>
<name>A0A1E5L6Y3_9FIRM</name>
<keyword evidence="14" id="KW-0689">Ribosomal protein</keyword>
<dbReference type="SFLD" id="SFLDF00274">
    <property type="entry name" value="ribosomal_protein_S12_methylth"/>
    <property type="match status" value="1"/>
</dbReference>
<dbReference type="InterPro" id="IPR002792">
    <property type="entry name" value="TRAM_dom"/>
</dbReference>
<keyword evidence="15" id="KW-1185">Reference proteome</keyword>
<dbReference type="Pfam" id="PF00919">
    <property type="entry name" value="UPF0004"/>
    <property type="match status" value="1"/>
</dbReference>
<feature type="binding site" evidence="10">
    <location>
        <position position="83"/>
    </location>
    <ligand>
        <name>[4Fe-4S] cluster</name>
        <dbReference type="ChEBI" id="CHEBI:49883"/>
        <label>1</label>
    </ligand>
</feature>
<keyword evidence="8 10" id="KW-0411">Iron-sulfur</keyword>
<dbReference type="InterPro" id="IPR058240">
    <property type="entry name" value="rSAM_sf"/>
</dbReference>
<feature type="binding site" evidence="10">
    <location>
        <position position="158"/>
    </location>
    <ligand>
        <name>[4Fe-4S] cluster</name>
        <dbReference type="ChEBI" id="CHEBI:49883"/>
        <label>2</label>
        <note>4Fe-4S-S-AdoMet</note>
    </ligand>
</feature>
<comment type="function">
    <text evidence="1">Catalyzes the methylthiolation of N6-(dimethylallyl)adenosine (i(6)A), leading to the formation of 2-methylthio-N6-(dimethylallyl)adenosine (ms(2)i(6)A) at position 37 in tRNAs that read codons beginning with uridine.</text>
</comment>
<dbReference type="InterPro" id="IPR013848">
    <property type="entry name" value="Methylthiotransferase_N"/>
</dbReference>
<dbReference type="GO" id="GO:0103039">
    <property type="term" value="F:protein methylthiotransferase activity"/>
    <property type="evidence" value="ECO:0007669"/>
    <property type="project" value="UniProtKB-EC"/>
</dbReference>
<dbReference type="Proteomes" id="UP000095255">
    <property type="component" value="Unassembled WGS sequence"/>
</dbReference>
<comment type="caution">
    <text evidence="14">The sequence shown here is derived from an EMBL/GenBank/DDBJ whole genome shotgun (WGS) entry which is preliminary data.</text>
</comment>
<dbReference type="STRING" id="1390249.BHU72_03690"/>
<dbReference type="SFLD" id="SFLDS00029">
    <property type="entry name" value="Radical_SAM"/>
    <property type="match status" value="1"/>
</dbReference>
<keyword evidence="6 10" id="KW-0479">Metal-binding</keyword>
<dbReference type="SUPFAM" id="SSF102114">
    <property type="entry name" value="Radical SAM enzymes"/>
    <property type="match status" value="1"/>
</dbReference>
<dbReference type="GO" id="GO:0005840">
    <property type="term" value="C:ribosome"/>
    <property type="evidence" value="ECO:0007669"/>
    <property type="project" value="UniProtKB-KW"/>
</dbReference>
<dbReference type="InterPro" id="IPR038135">
    <property type="entry name" value="Methylthiotransferase_N_sf"/>
</dbReference>
<feature type="binding site" evidence="10">
    <location>
        <position position="162"/>
    </location>
    <ligand>
        <name>[4Fe-4S] cluster</name>
        <dbReference type="ChEBI" id="CHEBI:49883"/>
        <label>2</label>
        <note>4Fe-4S-S-AdoMet</note>
    </ligand>
</feature>
<keyword evidence="7 10" id="KW-0408">Iron</keyword>
<protein>
    <recommendedName>
        <fullName evidence="10">Ribosomal protein uS12 methylthiotransferase RimO</fullName>
        <shortName evidence="10">uS12 MTTase</shortName>
        <shortName evidence="10">uS12 methylthiotransferase</shortName>
        <ecNumber evidence="10">2.8.4.4</ecNumber>
    </recommendedName>
    <alternativeName>
        <fullName evidence="10">Ribosomal protein uS12 (aspartate-C(3))-methylthiotransferase</fullName>
    </alternativeName>
    <alternativeName>
        <fullName evidence="10">Ribosome maturation factor RimO</fullName>
    </alternativeName>
</protein>
<keyword evidence="14" id="KW-0687">Ribonucleoprotein</keyword>
<reference evidence="14 15" key="1">
    <citation type="submission" date="2016-09" db="EMBL/GenBank/DDBJ databases">
        <title>Desulfuribacillus arsenicus sp. nov., an obligately anaerobic, dissimilatory arsenic- and antimonate-reducing bacterium isolated from anoxic sediments.</title>
        <authorList>
            <person name="Abin C.A."/>
            <person name="Hollibaugh J.T."/>
        </authorList>
    </citation>
    <scope>NUCLEOTIDE SEQUENCE [LARGE SCALE GENOMIC DNA]</scope>
    <source>
        <strain evidence="14 15">MLFW-2</strain>
    </source>
</reference>